<name>A0A402D3Y4_9BACT</name>
<dbReference type="AlphaFoldDB" id="A0A402D3Y4"/>
<dbReference type="OrthoDB" id="4324715at2"/>
<reference evidence="1 2" key="1">
    <citation type="journal article" date="2019" name="Int. J. Syst. Evol. Microbiol.">
        <title>Capsulimonas corticalis gen. nov., sp. nov., an aerobic capsulated bacterium, of a novel bacterial order, Capsulimonadales ord. nov., of the class Armatimonadia of the phylum Armatimonadetes.</title>
        <authorList>
            <person name="Li J."/>
            <person name="Kudo C."/>
            <person name="Tonouchi A."/>
        </authorList>
    </citation>
    <scope>NUCLEOTIDE SEQUENCE [LARGE SCALE GENOMIC DNA]</scope>
    <source>
        <strain evidence="1 2">AX-7</strain>
    </source>
</reference>
<accession>A0A402D3Y4</accession>
<gene>
    <name evidence="1" type="ORF">CCAX7_17040</name>
</gene>
<evidence type="ECO:0000313" key="1">
    <source>
        <dbReference type="EMBL" id="BDI29653.1"/>
    </source>
</evidence>
<dbReference type="Proteomes" id="UP000287394">
    <property type="component" value="Chromosome"/>
</dbReference>
<evidence type="ECO:0000313" key="2">
    <source>
        <dbReference type="Proteomes" id="UP000287394"/>
    </source>
</evidence>
<dbReference type="KEGG" id="ccot:CCAX7_17040"/>
<dbReference type="RefSeq" id="WP_125206279.1">
    <property type="nucleotide sequence ID" value="NZ_AP025739.1"/>
</dbReference>
<sequence length="82" mass="9285">MIDKTAFVHTLKTQQAICGCSSARVNRAPNRRRSFWDLSRSYFTPSRSAGSQPKTEDWNTDNLRRLVEGKPLADVVHTPPGR</sequence>
<protein>
    <submittedName>
        <fullName evidence="1">Uncharacterized protein</fullName>
    </submittedName>
</protein>
<keyword evidence="2" id="KW-1185">Reference proteome</keyword>
<organism evidence="1 2">
    <name type="scientific">Capsulimonas corticalis</name>
    <dbReference type="NCBI Taxonomy" id="2219043"/>
    <lineage>
        <taxon>Bacteria</taxon>
        <taxon>Bacillati</taxon>
        <taxon>Armatimonadota</taxon>
        <taxon>Armatimonadia</taxon>
        <taxon>Capsulimonadales</taxon>
        <taxon>Capsulimonadaceae</taxon>
        <taxon>Capsulimonas</taxon>
    </lineage>
</organism>
<dbReference type="EMBL" id="AP025739">
    <property type="protein sequence ID" value="BDI29653.1"/>
    <property type="molecule type" value="Genomic_DNA"/>
</dbReference>
<proteinExistence type="predicted"/>